<dbReference type="RefSeq" id="WP_301241444.1">
    <property type="nucleotide sequence ID" value="NZ_JAROCC010000001.1"/>
</dbReference>
<gene>
    <name evidence="2" type="ORF">P5G49_00370</name>
</gene>
<evidence type="ECO:0000259" key="1">
    <source>
        <dbReference type="PROSITE" id="PS51186"/>
    </source>
</evidence>
<dbReference type="CDD" id="cd04301">
    <property type="entry name" value="NAT_SF"/>
    <property type="match status" value="1"/>
</dbReference>
<sequence>MGIIINRLRIEEFNLVKNKLIDLQHENVQLSFPDKKVNPDYVNQRIDSIYTFIKEDKAIVFIAKDEDTVIGFIWCYPRVFYDEHRIFINSLIVSKEYRSKNVGKDLVESVECYTRDSGYAAIDVSAAAFNTGALRFYRNNGFIDERVQLVKPIGDI</sequence>
<dbReference type="Gene3D" id="3.40.630.30">
    <property type="match status" value="1"/>
</dbReference>
<reference evidence="2" key="1">
    <citation type="submission" date="2023-03" db="EMBL/GenBank/DDBJ databases">
        <title>MT1 and MT2 Draft Genomes of Novel Species.</title>
        <authorList>
            <person name="Venkateswaran K."/>
        </authorList>
    </citation>
    <scope>NUCLEOTIDE SEQUENCE</scope>
    <source>
        <strain evidence="2">F6_3S_P_2</strain>
    </source>
</reference>
<proteinExistence type="predicted"/>
<dbReference type="InterPro" id="IPR000182">
    <property type="entry name" value="GNAT_dom"/>
</dbReference>
<protein>
    <submittedName>
        <fullName evidence="2">GNAT family N-acetyltransferase</fullName>
    </submittedName>
</protein>
<evidence type="ECO:0000313" key="3">
    <source>
        <dbReference type="Proteomes" id="UP001175097"/>
    </source>
</evidence>
<organism evidence="2 3">
    <name type="scientific">Sporosarcina highlanderae</name>
    <dbReference type="NCBI Taxonomy" id="3035916"/>
    <lineage>
        <taxon>Bacteria</taxon>
        <taxon>Bacillati</taxon>
        <taxon>Bacillota</taxon>
        <taxon>Bacilli</taxon>
        <taxon>Bacillales</taxon>
        <taxon>Caryophanaceae</taxon>
        <taxon>Sporosarcina</taxon>
    </lineage>
</organism>
<name>A0ABT8JL99_9BACL</name>
<dbReference type="PANTHER" id="PTHR43617">
    <property type="entry name" value="L-AMINO ACID N-ACETYLTRANSFERASE"/>
    <property type="match status" value="1"/>
</dbReference>
<dbReference type="InterPro" id="IPR050276">
    <property type="entry name" value="MshD_Acetyltransferase"/>
</dbReference>
<keyword evidence="3" id="KW-1185">Reference proteome</keyword>
<dbReference type="PROSITE" id="PS51186">
    <property type="entry name" value="GNAT"/>
    <property type="match status" value="1"/>
</dbReference>
<accession>A0ABT8JL99</accession>
<evidence type="ECO:0000313" key="2">
    <source>
        <dbReference type="EMBL" id="MDN4605928.1"/>
    </source>
</evidence>
<dbReference type="EMBL" id="JAROCC010000001">
    <property type="protein sequence ID" value="MDN4605928.1"/>
    <property type="molecule type" value="Genomic_DNA"/>
</dbReference>
<dbReference type="InterPro" id="IPR016181">
    <property type="entry name" value="Acyl_CoA_acyltransferase"/>
</dbReference>
<feature type="domain" description="N-acetyltransferase" evidence="1">
    <location>
        <begin position="8"/>
        <end position="156"/>
    </location>
</feature>
<dbReference type="Pfam" id="PF00583">
    <property type="entry name" value="Acetyltransf_1"/>
    <property type="match status" value="1"/>
</dbReference>
<comment type="caution">
    <text evidence="2">The sequence shown here is derived from an EMBL/GenBank/DDBJ whole genome shotgun (WGS) entry which is preliminary data.</text>
</comment>
<dbReference type="Proteomes" id="UP001175097">
    <property type="component" value="Unassembled WGS sequence"/>
</dbReference>
<dbReference type="SUPFAM" id="SSF55729">
    <property type="entry name" value="Acyl-CoA N-acyltransferases (Nat)"/>
    <property type="match status" value="1"/>
</dbReference>